<keyword evidence="6 10" id="KW-1133">Transmembrane helix</keyword>
<feature type="repeat" description="Solcar" evidence="8">
    <location>
        <begin position="302"/>
        <end position="391"/>
    </location>
</feature>
<dbReference type="PROSITE" id="PS50920">
    <property type="entry name" value="SOLCAR"/>
    <property type="match status" value="1"/>
</dbReference>
<protein>
    <recommendedName>
        <fullName evidence="13">Mitochondrial carrier</fullName>
    </recommendedName>
</protein>
<evidence type="ECO:0000256" key="5">
    <source>
        <dbReference type="ARBA" id="ARBA00022737"/>
    </source>
</evidence>
<dbReference type="AlphaFoldDB" id="A0A2N1J8W7"/>
<evidence type="ECO:0000256" key="3">
    <source>
        <dbReference type="ARBA" id="ARBA00022448"/>
    </source>
</evidence>
<organism evidence="11 12">
    <name type="scientific">Malassezia vespertilionis</name>
    <dbReference type="NCBI Taxonomy" id="2020962"/>
    <lineage>
        <taxon>Eukaryota</taxon>
        <taxon>Fungi</taxon>
        <taxon>Dikarya</taxon>
        <taxon>Basidiomycota</taxon>
        <taxon>Ustilaginomycotina</taxon>
        <taxon>Malasseziomycetes</taxon>
        <taxon>Malasseziales</taxon>
        <taxon>Malasseziaceae</taxon>
        <taxon>Malassezia</taxon>
    </lineage>
</organism>
<dbReference type="STRING" id="2020962.A0A2N1J8W7"/>
<sequence>MRFTRLHAAYHVPNIEIDLIGMNDWAQRATASVALRAMQSPEDGNVLRPYHKERDDLTFIATAPMLNTSFMSNGSNSGAYAGAPDGLASYSRPTNRYISADADAALLDSTDHMSTGNFLKGIALSGALQFTSICIAMPFEVGKLLLQVQWVPRQEVWERICEGGRQGEVDDAESEAANVWDEDEGDEQGPEKYFRNIVVPDRAAEPKVPTRATDEKGYVVPRGMQDRSARPEYFMPLVVKGGVWEMIKTITRSKEGWMALWKGAITTFALDTCTNIVQPIVNGFFSLFAPTAMNPMPIAFSPQPLTTLSLQLVSHAITGVVVSPMDLVRTRIIAQTTLPIHRKYKGPIHALRTILREEGGWCTTYLYPLLLVPTILDYFFRTLLSLGSPLLLENVLHLDPTSVPVTYALAELALSTLALGVTLPIETVRRRLQLQSHEPLRPSRPGGLLPVQNTNTARRGLRTCVETRPVPYSGVTEALYRIVVEETSIPQGKDEAGFFHFNFGGLRNLYRGFGMGFTANMLVFVLTLVTGEREPATGWTEM</sequence>
<keyword evidence="4 8" id="KW-0812">Transmembrane</keyword>
<evidence type="ECO:0000256" key="2">
    <source>
        <dbReference type="ARBA" id="ARBA00006375"/>
    </source>
</evidence>
<feature type="transmembrane region" description="Helical" evidence="10">
    <location>
        <begin position="509"/>
        <end position="529"/>
    </location>
</feature>
<dbReference type="SUPFAM" id="SSF103506">
    <property type="entry name" value="Mitochondrial carrier"/>
    <property type="match status" value="1"/>
</dbReference>
<dbReference type="GO" id="GO:0016020">
    <property type="term" value="C:membrane"/>
    <property type="evidence" value="ECO:0007669"/>
    <property type="project" value="UniProtKB-SubCell"/>
</dbReference>
<dbReference type="Proteomes" id="UP000232875">
    <property type="component" value="Unassembled WGS sequence"/>
</dbReference>
<evidence type="ECO:0000256" key="9">
    <source>
        <dbReference type="RuleBase" id="RU000488"/>
    </source>
</evidence>
<evidence type="ECO:0000256" key="10">
    <source>
        <dbReference type="SAM" id="Phobius"/>
    </source>
</evidence>
<evidence type="ECO:0008006" key="13">
    <source>
        <dbReference type="Google" id="ProtNLM"/>
    </source>
</evidence>
<dbReference type="EMBL" id="KZ454992">
    <property type="protein sequence ID" value="PKI82976.1"/>
    <property type="molecule type" value="Genomic_DNA"/>
</dbReference>
<gene>
    <name evidence="11" type="ORF">MVES_002969</name>
</gene>
<dbReference type="Pfam" id="PF00153">
    <property type="entry name" value="Mito_carr"/>
    <property type="match status" value="1"/>
</dbReference>
<evidence type="ECO:0000256" key="7">
    <source>
        <dbReference type="ARBA" id="ARBA00023136"/>
    </source>
</evidence>
<keyword evidence="7 8" id="KW-0472">Membrane</keyword>
<dbReference type="PANTHER" id="PTHR45618">
    <property type="entry name" value="MITOCHONDRIAL DICARBOXYLATE CARRIER-RELATED"/>
    <property type="match status" value="1"/>
</dbReference>
<evidence type="ECO:0000313" key="12">
    <source>
        <dbReference type="Proteomes" id="UP000232875"/>
    </source>
</evidence>
<evidence type="ECO:0000256" key="6">
    <source>
        <dbReference type="ARBA" id="ARBA00022989"/>
    </source>
</evidence>
<comment type="similarity">
    <text evidence="2 9">Belongs to the mitochondrial carrier (TC 2.A.29) family.</text>
</comment>
<dbReference type="InterPro" id="IPR023395">
    <property type="entry name" value="MCP_dom_sf"/>
</dbReference>
<evidence type="ECO:0000256" key="8">
    <source>
        <dbReference type="PROSITE-ProRule" id="PRU00282"/>
    </source>
</evidence>
<keyword evidence="12" id="KW-1185">Reference proteome</keyword>
<evidence type="ECO:0000313" key="11">
    <source>
        <dbReference type="EMBL" id="PKI82976.1"/>
    </source>
</evidence>
<dbReference type="Gene3D" id="1.50.40.10">
    <property type="entry name" value="Mitochondrial carrier domain"/>
    <property type="match status" value="1"/>
</dbReference>
<accession>A0A2N1J8W7</accession>
<dbReference type="OrthoDB" id="77989at2759"/>
<evidence type="ECO:0000256" key="1">
    <source>
        <dbReference type="ARBA" id="ARBA00004141"/>
    </source>
</evidence>
<keyword evidence="3 9" id="KW-0813">Transport</keyword>
<keyword evidence="5" id="KW-0677">Repeat</keyword>
<proteinExistence type="inferred from homology"/>
<evidence type="ECO:0000256" key="4">
    <source>
        <dbReference type="ARBA" id="ARBA00022692"/>
    </source>
</evidence>
<comment type="subcellular location">
    <subcellularLocation>
        <location evidence="1">Membrane</location>
        <topology evidence="1">Multi-pass membrane protein</topology>
    </subcellularLocation>
</comment>
<reference evidence="11 12" key="1">
    <citation type="submission" date="2017-10" db="EMBL/GenBank/DDBJ databases">
        <title>A novel species of cold-tolerant Malassezia isolated from bats.</title>
        <authorList>
            <person name="Lorch J.M."/>
            <person name="Palmer J.M."/>
            <person name="Vanderwolf K.J."/>
            <person name="Schmidt K.Z."/>
            <person name="Verant M.L."/>
            <person name="Weller T.J."/>
            <person name="Blehert D.S."/>
        </authorList>
    </citation>
    <scope>NUCLEOTIDE SEQUENCE [LARGE SCALE GENOMIC DNA]</scope>
    <source>
        <strain evidence="11 12">NWHC:44797-103</strain>
    </source>
</reference>
<dbReference type="InterPro" id="IPR050391">
    <property type="entry name" value="Mito_Metabolite_Transporter"/>
</dbReference>
<dbReference type="InterPro" id="IPR018108">
    <property type="entry name" value="MCP_transmembrane"/>
</dbReference>
<name>A0A2N1J8W7_9BASI</name>